<dbReference type="InterPro" id="IPR016817">
    <property type="entry name" value="MannP-dilichol_defect-1"/>
</dbReference>
<comment type="caution">
    <text evidence="9">The sequence shown here is derived from an EMBL/GenBank/DDBJ whole genome shotgun (WGS) entry which is preliminary data.</text>
</comment>
<protein>
    <recommendedName>
        <fullName evidence="8">Solute carrier family 66 member 3</fullName>
    </recommendedName>
</protein>
<dbReference type="AlphaFoldDB" id="A0A8J1UEH2"/>
<name>A0A8J1UEH2_OWEFU</name>
<evidence type="ECO:0000313" key="9">
    <source>
        <dbReference type="EMBL" id="CAH1780665.1"/>
    </source>
</evidence>
<proteinExistence type="inferred from homology"/>
<evidence type="ECO:0000256" key="8">
    <source>
        <dbReference type="PIRNR" id="PIRNR023381"/>
    </source>
</evidence>
<dbReference type="Gene3D" id="1.20.1280.290">
    <property type="match status" value="1"/>
</dbReference>
<evidence type="ECO:0000256" key="7">
    <source>
        <dbReference type="ARBA" id="ARBA00038475"/>
    </source>
</evidence>
<evidence type="ECO:0000313" key="10">
    <source>
        <dbReference type="Proteomes" id="UP000749559"/>
    </source>
</evidence>
<evidence type="ECO:0000256" key="5">
    <source>
        <dbReference type="ARBA" id="ARBA00022989"/>
    </source>
</evidence>
<sequence length="205" mass="22601">MSLVKLLGYSTVVSSSLLLKFPQLLKIHWAGSGQGVSLYSILVDALSSGIFVAYCIVNQYPFSSWGESLFLALEGMLIAILILWYSNQKSYIGGLLLGYVVCMCLMVSPYITIPMHTAIQSCVTPFVMSGKFTQIKQIYSNGGPGQLSYITVTFMNYRSWSRLLTSVMETADIILVTKYGFVSLANSVIALQCIYYANTGKLKTK</sequence>
<keyword evidence="5 8" id="KW-1133">Transmembrane helix</keyword>
<evidence type="ECO:0000256" key="4">
    <source>
        <dbReference type="ARBA" id="ARBA00022737"/>
    </source>
</evidence>
<gene>
    <name evidence="9" type="ORF">OFUS_LOCUS7326</name>
</gene>
<comment type="similarity">
    <text evidence="7">Belongs to the MPDU1 (TC 2.A.43.3) family.</text>
</comment>
<evidence type="ECO:0000256" key="2">
    <source>
        <dbReference type="ARBA" id="ARBA00022448"/>
    </source>
</evidence>
<dbReference type="Pfam" id="PF04193">
    <property type="entry name" value="PQ-loop"/>
    <property type="match status" value="1"/>
</dbReference>
<comment type="subcellular location">
    <subcellularLocation>
        <location evidence="1 8">Membrane</location>
        <topology evidence="1 8">Multi-pass membrane protein</topology>
    </subcellularLocation>
</comment>
<keyword evidence="4" id="KW-0677">Repeat</keyword>
<evidence type="ECO:0000256" key="1">
    <source>
        <dbReference type="ARBA" id="ARBA00004141"/>
    </source>
</evidence>
<dbReference type="PANTHER" id="PTHR12226:SF2">
    <property type="entry name" value="MANNOSE-P-DOLICHOL UTILIZATION DEFECT 1 PROTEIN"/>
    <property type="match status" value="1"/>
</dbReference>
<dbReference type="PIRSF" id="PIRSF023381">
    <property type="entry name" value="MannP-dilichol_defect-1p"/>
    <property type="match status" value="1"/>
</dbReference>
<accession>A0A8J1UEH2</accession>
<organism evidence="9 10">
    <name type="scientific">Owenia fusiformis</name>
    <name type="common">Polychaete worm</name>
    <dbReference type="NCBI Taxonomy" id="6347"/>
    <lineage>
        <taxon>Eukaryota</taxon>
        <taxon>Metazoa</taxon>
        <taxon>Spiralia</taxon>
        <taxon>Lophotrochozoa</taxon>
        <taxon>Annelida</taxon>
        <taxon>Polychaeta</taxon>
        <taxon>Sedentaria</taxon>
        <taxon>Canalipalpata</taxon>
        <taxon>Sabellida</taxon>
        <taxon>Oweniida</taxon>
        <taxon>Oweniidae</taxon>
        <taxon>Owenia</taxon>
    </lineage>
</organism>
<evidence type="ECO:0000256" key="3">
    <source>
        <dbReference type="ARBA" id="ARBA00022692"/>
    </source>
</evidence>
<dbReference type="PANTHER" id="PTHR12226">
    <property type="entry name" value="MANNOSE-P-DOLICHOL UTILIZATION DEFECT 1 LEC35 -RELATED"/>
    <property type="match status" value="1"/>
</dbReference>
<keyword evidence="10" id="KW-1185">Reference proteome</keyword>
<dbReference type="EMBL" id="CAIIXF020000004">
    <property type="protein sequence ID" value="CAH1780665.1"/>
    <property type="molecule type" value="Genomic_DNA"/>
</dbReference>
<keyword evidence="6 8" id="KW-0472">Membrane</keyword>
<dbReference type="OrthoDB" id="271506at2759"/>
<evidence type="ECO:0000256" key="6">
    <source>
        <dbReference type="ARBA" id="ARBA00023136"/>
    </source>
</evidence>
<reference evidence="9" key="1">
    <citation type="submission" date="2022-03" db="EMBL/GenBank/DDBJ databases">
        <authorList>
            <person name="Martin C."/>
        </authorList>
    </citation>
    <scope>NUCLEOTIDE SEQUENCE</scope>
</reference>
<keyword evidence="2" id="KW-0813">Transport</keyword>
<keyword evidence="3 8" id="KW-0812">Transmembrane</keyword>
<dbReference type="GO" id="GO:0016020">
    <property type="term" value="C:membrane"/>
    <property type="evidence" value="ECO:0007669"/>
    <property type="project" value="UniProtKB-SubCell"/>
</dbReference>
<dbReference type="Proteomes" id="UP000749559">
    <property type="component" value="Unassembled WGS sequence"/>
</dbReference>
<dbReference type="InterPro" id="IPR006603">
    <property type="entry name" value="PQ-loop_rpt"/>
</dbReference>